<evidence type="ECO:0000313" key="11">
    <source>
        <dbReference type="RefSeq" id="XP_033354921.1"/>
    </source>
</evidence>
<dbReference type="RefSeq" id="XP_033354921.1">
    <property type="nucleotide sequence ID" value="XM_033499030.1"/>
</dbReference>
<dbReference type="GO" id="GO:0031902">
    <property type="term" value="C:late endosome membrane"/>
    <property type="evidence" value="ECO:0007669"/>
    <property type="project" value="UniProtKB-SubCell"/>
</dbReference>
<comment type="subcellular location">
    <subcellularLocation>
        <location evidence="2">Endosome membrane</location>
        <topology evidence="2">Peripheral membrane protein</topology>
    </subcellularLocation>
    <subcellularLocation>
        <location evidence="1">Late endosome membrane</location>
    </subcellularLocation>
    <subcellularLocation>
        <location evidence="3">Lysosome membrane</location>
        <topology evidence="3">Peripheral membrane protein</topology>
        <orientation evidence="3">Cytoplasmic side</orientation>
    </subcellularLocation>
</comment>
<evidence type="ECO:0000256" key="1">
    <source>
        <dbReference type="ARBA" id="ARBA00004414"/>
    </source>
</evidence>
<evidence type="ECO:0000256" key="5">
    <source>
        <dbReference type="ARBA" id="ARBA00022723"/>
    </source>
</evidence>
<feature type="region of interest" description="Disordered" evidence="8">
    <location>
        <begin position="1"/>
        <end position="37"/>
    </location>
</feature>
<dbReference type="Pfam" id="PF10601">
    <property type="entry name" value="zf-LITAF-like"/>
    <property type="match status" value="1"/>
</dbReference>
<dbReference type="Proteomes" id="UP000504631">
    <property type="component" value="Unplaced"/>
</dbReference>
<keyword evidence="5" id="KW-0479">Metal-binding</keyword>
<organism evidence="10 11">
    <name type="scientific">Bombus vosnesenskii</name>
    <dbReference type="NCBI Taxonomy" id="207650"/>
    <lineage>
        <taxon>Eukaryota</taxon>
        <taxon>Metazoa</taxon>
        <taxon>Ecdysozoa</taxon>
        <taxon>Arthropoda</taxon>
        <taxon>Hexapoda</taxon>
        <taxon>Insecta</taxon>
        <taxon>Pterygota</taxon>
        <taxon>Neoptera</taxon>
        <taxon>Endopterygota</taxon>
        <taxon>Hymenoptera</taxon>
        <taxon>Apocrita</taxon>
        <taxon>Aculeata</taxon>
        <taxon>Apoidea</taxon>
        <taxon>Anthophila</taxon>
        <taxon>Apidae</taxon>
        <taxon>Bombus</taxon>
        <taxon>Pyrobombus</taxon>
    </lineage>
</organism>
<dbReference type="InterPro" id="IPR037519">
    <property type="entry name" value="LITAF_fam"/>
</dbReference>
<evidence type="ECO:0000259" key="9">
    <source>
        <dbReference type="PROSITE" id="PS51837"/>
    </source>
</evidence>
<evidence type="ECO:0000256" key="8">
    <source>
        <dbReference type="SAM" id="MobiDB-lite"/>
    </source>
</evidence>
<dbReference type="AlphaFoldDB" id="A0A6J3KS47"/>
<evidence type="ECO:0000256" key="6">
    <source>
        <dbReference type="ARBA" id="ARBA00022833"/>
    </source>
</evidence>
<dbReference type="PANTHER" id="PTHR23292">
    <property type="entry name" value="LIPOPOLYSACCHARIDE-INDUCED TUMOR NECROSIS FACTOR-ALPHA FACTOR"/>
    <property type="match status" value="1"/>
</dbReference>
<evidence type="ECO:0000313" key="10">
    <source>
        <dbReference type="Proteomes" id="UP000504631"/>
    </source>
</evidence>
<dbReference type="SMART" id="SM00714">
    <property type="entry name" value="LITAF"/>
    <property type="match status" value="1"/>
</dbReference>
<dbReference type="PANTHER" id="PTHR23292:SF14">
    <property type="entry name" value="FI16615P1-RELATED"/>
    <property type="match status" value="1"/>
</dbReference>
<protein>
    <submittedName>
        <fullName evidence="11">Lipopolysaccharide-induced tumor necrosis factor-alpha factor-like</fullName>
    </submittedName>
</protein>
<evidence type="ECO:0000256" key="7">
    <source>
        <dbReference type="ARBA" id="ARBA00023136"/>
    </source>
</evidence>
<dbReference type="KEGG" id="bvk:117236245"/>
<reference evidence="11" key="1">
    <citation type="submission" date="2025-08" db="UniProtKB">
        <authorList>
            <consortium name="RefSeq"/>
        </authorList>
    </citation>
    <scope>IDENTIFICATION</scope>
    <source>
        <tissue evidence="11">Muscle</tissue>
    </source>
</reference>
<evidence type="ECO:0000256" key="3">
    <source>
        <dbReference type="ARBA" id="ARBA00004630"/>
    </source>
</evidence>
<evidence type="ECO:0000256" key="2">
    <source>
        <dbReference type="ARBA" id="ARBA00004481"/>
    </source>
</evidence>
<accession>A0A6J3KS47</accession>
<name>A0A6J3KS47_9HYME</name>
<keyword evidence="7" id="KW-0472">Membrane</keyword>
<comment type="similarity">
    <text evidence="4">Belongs to the CDIP1/LITAF family.</text>
</comment>
<dbReference type="GeneID" id="117236245"/>
<dbReference type="GO" id="GO:0008270">
    <property type="term" value="F:zinc ion binding"/>
    <property type="evidence" value="ECO:0007669"/>
    <property type="project" value="TreeGrafter"/>
</dbReference>
<sequence>MEKSATMSPPPPPPPPGFIPPPPCHSVPPPSYEQPQGSPVIIRNLNFGPEQQHIICPSCHANVLTVIEREANMKTHLFALGLCILGCWCCVPCPYCMDSCLVTKHYCPSCRSYLGQSDN</sequence>
<evidence type="ECO:0000256" key="4">
    <source>
        <dbReference type="ARBA" id="ARBA00005975"/>
    </source>
</evidence>
<proteinExistence type="inferred from homology"/>
<dbReference type="GO" id="GO:0005765">
    <property type="term" value="C:lysosomal membrane"/>
    <property type="evidence" value="ECO:0007669"/>
    <property type="project" value="UniProtKB-SubCell"/>
</dbReference>
<keyword evidence="10" id="KW-1185">Reference proteome</keyword>
<gene>
    <name evidence="11" type="primary">LOC117236245</name>
</gene>
<keyword evidence="6" id="KW-0862">Zinc</keyword>
<feature type="compositionally biased region" description="Pro residues" evidence="8">
    <location>
        <begin position="8"/>
        <end position="32"/>
    </location>
</feature>
<dbReference type="PROSITE" id="PS51837">
    <property type="entry name" value="LITAF"/>
    <property type="match status" value="1"/>
</dbReference>
<dbReference type="InterPro" id="IPR006629">
    <property type="entry name" value="LITAF"/>
</dbReference>
<feature type="domain" description="LITAF" evidence="9">
    <location>
        <begin position="36"/>
        <end position="119"/>
    </location>
</feature>